<dbReference type="OrthoDB" id="6432502at2759"/>
<feature type="chain" id="PRO_5035878134" evidence="2">
    <location>
        <begin position="19"/>
        <end position="448"/>
    </location>
</feature>
<accession>A0A8R2B3J1</accession>
<feature type="signal peptide" evidence="2">
    <location>
        <begin position="1"/>
        <end position="18"/>
    </location>
</feature>
<feature type="compositionally biased region" description="Basic and acidic residues" evidence="1">
    <location>
        <begin position="171"/>
        <end position="212"/>
    </location>
</feature>
<proteinExistence type="predicted"/>
<dbReference type="EnsemblMetazoa" id="XM_008181209.3">
    <property type="protein sequence ID" value="XP_008179431.1"/>
    <property type="gene ID" value="LOC103308203"/>
</dbReference>
<feature type="compositionally biased region" description="Basic and acidic residues" evidence="1">
    <location>
        <begin position="227"/>
        <end position="294"/>
    </location>
</feature>
<dbReference type="Proteomes" id="UP000007819">
    <property type="component" value="Chromosome A2"/>
</dbReference>
<evidence type="ECO:0000256" key="1">
    <source>
        <dbReference type="SAM" id="MobiDB-lite"/>
    </source>
</evidence>
<feature type="compositionally biased region" description="Basic residues" evidence="1">
    <location>
        <begin position="316"/>
        <end position="332"/>
    </location>
</feature>
<feature type="compositionally biased region" description="Basic and acidic residues" evidence="1">
    <location>
        <begin position="333"/>
        <end position="433"/>
    </location>
</feature>
<keyword evidence="4" id="KW-1185">Reference proteome</keyword>
<feature type="compositionally biased region" description="Gly residues" evidence="1">
    <location>
        <begin position="217"/>
        <end position="226"/>
    </location>
</feature>
<dbReference type="OMA" id="AMIVAVW"/>
<dbReference type="InterPro" id="IPR031959">
    <property type="entry name" value="DUF4779"/>
</dbReference>
<evidence type="ECO:0000313" key="3">
    <source>
        <dbReference type="EnsemblMetazoa" id="XP_008179431.1"/>
    </source>
</evidence>
<name>A0A8R2B3J1_ACYPI</name>
<dbReference type="Pfam" id="PF16009">
    <property type="entry name" value="DUF4779"/>
    <property type="match status" value="1"/>
</dbReference>
<dbReference type="AlphaFoldDB" id="A0A8R2B3J1"/>
<evidence type="ECO:0000313" key="4">
    <source>
        <dbReference type="Proteomes" id="UP000007819"/>
    </source>
</evidence>
<feature type="compositionally biased region" description="Basic and acidic residues" evidence="1">
    <location>
        <begin position="115"/>
        <end position="128"/>
    </location>
</feature>
<reference evidence="4" key="1">
    <citation type="submission" date="2010-06" db="EMBL/GenBank/DDBJ databases">
        <authorList>
            <person name="Jiang H."/>
            <person name="Abraham K."/>
            <person name="Ali S."/>
            <person name="Alsbrooks S.L."/>
            <person name="Anim B.N."/>
            <person name="Anosike U.S."/>
            <person name="Attaway T."/>
            <person name="Bandaranaike D.P."/>
            <person name="Battles P.K."/>
            <person name="Bell S.N."/>
            <person name="Bell A.V."/>
            <person name="Beltran B."/>
            <person name="Bickham C."/>
            <person name="Bustamante Y."/>
            <person name="Caleb T."/>
            <person name="Canada A."/>
            <person name="Cardenas V."/>
            <person name="Carter K."/>
            <person name="Chacko J."/>
            <person name="Chandrabose M.N."/>
            <person name="Chavez D."/>
            <person name="Chavez A."/>
            <person name="Chen L."/>
            <person name="Chu H.-S."/>
            <person name="Claassen K.J."/>
            <person name="Cockrell R."/>
            <person name="Collins M."/>
            <person name="Cooper J.A."/>
            <person name="Cree A."/>
            <person name="Curry S.M."/>
            <person name="Da Y."/>
            <person name="Dao M.D."/>
            <person name="Das B."/>
            <person name="Davila M.-L."/>
            <person name="Davy-Carroll L."/>
            <person name="Denson S."/>
            <person name="Dinh H."/>
            <person name="Ebong V.E."/>
            <person name="Edwards J.R."/>
            <person name="Egan A."/>
            <person name="El-Daye J."/>
            <person name="Escobedo L."/>
            <person name="Fernandez S."/>
            <person name="Fernando P.R."/>
            <person name="Flagg N."/>
            <person name="Forbes L.D."/>
            <person name="Fowler R.G."/>
            <person name="Fu Q."/>
            <person name="Gabisi R.A."/>
            <person name="Ganer J."/>
            <person name="Garbino Pronczuk A."/>
            <person name="Garcia R.M."/>
            <person name="Garner T."/>
            <person name="Garrett T.E."/>
            <person name="Gonzalez D.A."/>
            <person name="Hamid H."/>
            <person name="Hawkins E.S."/>
            <person name="Hirani K."/>
            <person name="Hogues M.E."/>
            <person name="Hollins B."/>
            <person name="Hsiao C.-H."/>
            <person name="Jabil R."/>
            <person name="James M.L."/>
            <person name="Jhangiani S.N."/>
            <person name="Johnson B."/>
            <person name="Johnson Q."/>
            <person name="Joshi V."/>
            <person name="Kalu J.B."/>
            <person name="Kam C."/>
            <person name="Kashfia A."/>
            <person name="Keebler J."/>
            <person name="Kisamo H."/>
            <person name="Kovar C.L."/>
            <person name="Lago L.A."/>
            <person name="Lai C.-Y."/>
            <person name="Laidlaw J."/>
            <person name="Lara F."/>
            <person name="Le T.-K."/>
            <person name="Lee S.L."/>
            <person name="Legall F.H."/>
            <person name="Lemon S.J."/>
            <person name="Lewis L.R."/>
            <person name="Li B."/>
            <person name="Liu Y."/>
            <person name="Liu Y.-S."/>
            <person name="Lopez J."/>
            <person name="Lozado R.J."/>
            <person name="Lu J."/>
            <person name="Madu R.C."/>
            <person name="Maheshwari M."/>
            <person name="Maheshwari R."/>
            <person name="Malloy K."/>
            <person name="Martinez E."/>
            <person name="Mathew T."/>
            <person name="Mercado I.C."/>
            <person name="Mercado C."/>
            <person name="Meyer B."/>
            <person name="Montgomery K."/>
            <person name="Morgan M.B."/>
            <person name="Munidasa M."/>
            <person name="Nazareth L.V."/>
            <person name="Nelson J."/>
            <person name="Ng B.M."/>
            <person name="Nguyen N.B."/>
            <person name="Nguyen P.Q."/>
            <person name="Nguyen T."/>
            <person name="Obregon M."/>
            <person name="Okwuonu G.O."/>
            <person name="Onwere C.G."/>
            <person name="Orozco G."/>
            <person name="Parra A."/>
            <person name="Patel S."/>
            <person name="Patil S."/>
            <person name="Perez A."/>
            <person name="Perez Y."/>
            <person name="Pham C."/>
            <person name="Primus E.L."/>
            <person name="Pu L.-L."/>
            <person name="Puazo M."/>
            <person name="Qin X."/>
            <person name="Quiroz J.B."/>
            <person name="Reese J."/>
            <person name="Richards S."/>
            <person name="Rives C.M."/>
            <person name="Robberts R."/>
            <person name="Ruiz S.J."/>
            <person name="Ruiz M.J."/>
            <person name="Santibanez J."/>
            <person name="Schneider B.W."/>
            <person name="Sisson I."/>
            <person name="Smith M."/>
            <person name="Sodergren E."/>
            <person name="Song X.-Z."/>
            <person name="Song B.B."/>
            <person name="Summersgill H."/>
            <person name="Thelus R."/>
            <person name="Thornton R.D."/>
            <person name="Trejos Z.Y."/>
            <person name="Usmani K."/>
            <person name="Vattathil S."/>
            <person name="Villasana D."/>
            <person name="Walker D.L."/>
            <person name="Wang S."/>
            <person name="Wang K."/>
            <person name="White C.S."/>
            <person name="Williams A.C."/>
            <person name="Williamson J."/>
            <person name="Wilson K."/>
            <person name="Woghiren I.O."/>
            <person name="Woodworth J.R."/>
            <person name="Worley K.C."/>
            <person name="Wright R.A."/>
            <person name="Wu W."/>
            <person name="Young L."/>
            <person name="Zhang L."/>
            <person name="Zhang J."/>
            <person name="Zhu Y."/>
            <person name="Muzny D.M."/>
            <person name="Weinstock G."/>
            <person name="Gibbs R.A."/>
        </authorList>
    </citation>
    <scope>NUCLEOTIDE SEQUENCE [LARGE SCALE GENOMIC DNA]</scope>
    <source>
        <strain evidence="4">LSR1</strain>
    </source>
</reference>
<dbReference type="GeneID" id="103308203"/>
<protein>
    <submittedName>
        <fullName evidence="3">Uncharacterized protein</fullName>
    </submittedName>
</protein>
<feature type="compositionally biased region" description="Basic and acidic residues" evidence="1">
    <location>
        <begin position="79"/>
        <end position="92"/>
    </location>
</feature>
<dbReference type="KEGG" id="api:103308203"/>
<evidence type="ECO:0000256" key="2">
    <source>
        <dbReference type="SAM" id="SignalP"/>
    </source>
</evidence>
<organism evidence="3 4">
    <name type="scientific">Acyrthosiphon pisum</name>
    <name type="common">Pea aphid</name>
    <dbReference type="NCBI Taxonomy" id="7029"/>
    <lineage>
        <taxon>Eukaryota</taxon>
        <taxon>Metazoa</taxon>
        <taxon>Ecdysozoa</taxon>
        <taxon>Arthropoda</taxon>
        <taxon>Hexapoda</taxon>
        <taxon>Insecta</taxon>
        <taxon>Pterygota</taxon>
        <taxon>Neoptera</taxon>
        <taxon>Paraneoptera</taxon>
        <taxon>Hemiptera</taxon>
        <taxon>Sternorrhyncha</taxon>
        <taxon>Aphidomorpha</taxon>
        <taxon>Aphidoidea</taxon>
        <taxon>Aphididae</taxon>
        <taxon>Macrosiphini</taxon>
        <taxon>Acyrthosiphon</taxon>
    </lineage>
</organism>
<keyword evidence="2" id="KW-0732">Signal</keyword>
<reference evidence="3" key="2">
    <citation type="submission" date="2022-06" db="UniProtKB">
        <authorList>
            <consortium name="EnsemblMetazoa"/>
        </authorList>
    </citation>
    <scope>IDENTIFICATION</scope>
</reference>
<dbReference type="RefSeq" id="XP_008179431.1">
    <property type="nucleotide sequence ID" value="XM_008181209.2"/>
</dbReference>
<feature type="region of interest" description="Disordered" evidence="1">
    <location>
        <begin position="69"/>
        <end position="448"/>
    </location>
</feature>
<sequence>MLALRCAAMIVAVWPLLAVTSVSVMARQKRQLQNSYLGLGSNVEILPVGDTSGVSSSYSVVETSKVPRREYNSYRSRNAHRDSEPEHSEYRAYNKHPSPRSGAYAGEVPGPKPFRFPEERRQTKPPAEDRDEDLDSILVPDHRRTDLTPANRKKYKPKKPQTEDVDEESLEESKSAPRNAKEPKPAPRNIKEIVEERPAESKISSDLKDEGSRYVGHGAGGYGGGSEYDKEKHYDKEQGQKFLEGHKSEEGEKAEKAFKKEEAYDKGEKEDYGSDEKHSQVAEKAGEKKGHVDQAQHFGEAYHGNHGEKGITVVKKGGHKKGKKTSGFHKVHHKDEYKKDEVFYDESHDGGEHEEHKHEQEKHAKEKGGHEKKGHSDTGYHESHGSKKAESDHGKKYEQAKGHKSEAGEQAHHGHQSEFAKKGGVKEGEKYGHADAGGGGYFEKDGYF</sequence>